<dbReference type="Proteomes" id="UP000001623">
    <property type="component" value="Chromosome"/>
</dbReference>
<evidence type="ECO:0000313" key="2">
    <source>
        <dbReference type="EMBL" id="AEH90845.1"/>
    </source>
</evidence>
<dbReference type="Pfam" id="PF11154">
    <property type="entry name" value="DUF2934"/>
    <property type="match status" value="1"/>
</dbReference>
<dbReference type="KEGG" id="mop:Mesop_6523"/>
<organism evidence="2 3">
    <name type="scientific">Mesorhizobium opportunistum (strain LMG 24607 / HAMBI 3007 / WSM2075)</name>
    <dbReference type="NCBI Taxonomy" id="536019"/>
    <lineage>
        <taxon>Bacteria</taxon>
        <taxon>Pseudomonadati</taxon>
        <taxon>Pseudomonadota</taxon>
        <taxon>Alphaproteobacteria</taxon>
        <taxon>Hyphomicrobiales</taxon>
        <taxon>Phyllobacteriaceae</taxon>
        <taxon>Mesorhizobium</taxon>
    </lineage>
</organism>
<sequence>MDREERIRRSAHEIRERERRPEGREQEHWDQAVQVIESEGSQAERGLVAPAVGTASDPDTNKSGG</sequence>
<accession>F7Y7H2</accession>
<proteinExistence type="predicted"/>
<feature type="region of interest" description="Disordered" evidence="1">
    <location>
        <begin position="1"/>
        <end position="65"/>
    </location>
</feature>
<reference evidence="2 3" key="1">
    <citation type="submission" date="2010-10" db="EMBL/GenBank/DDBJ databases">
        <title>Complete sequence of Mesorhizobium opportunistum WSM2075.</title>
        <authorList>
            <consortium name="US DOE Joint Genome Institute"/>
            <person name="Lucas S."/>
            <person name="Copeland A."/>
            <person name="Lapidus A."/>
            <person name="Cheng J.-F."/>
            <person name="Bruce D."/>
            <person name="Goodwin L."/>
            <person name="Pitluck S."/>
            <person name="Chertkov O."/>
            <person name="Misra M."/>
            <person name="Detter J.C."/>
            <person name="Han C."/>
            <person name="Tapia R."/>
            <person name="Land M."/>
            <person name="Hauser L."/>
            <person name="Kyrpides N."/>
            <person name="Ovchinnikova G."/>
            <person name="Mavrommatis K.M."/>
            <person name="Tiwari R.P."/>
            <person name="Howieson J.G."/>
            <person name="O'Hara G.W."/>
            <person name="Nandasena K.G."/>
            <person name="Woyke T."/>
        </authorList>
    </citation>
    <scope>NUCLEOTIDE SEQUENCE [LARGE SCALE GENOMIC DNA]</scope>
    <source>
        <strain evidence="3">LMG 24607 / HAMBI 3007 / WSM2075</strain>
    </source>
</reference>
<dbReference type="HOGENOM" id="CLU_154593_4_0_5"/>
<evidence type="ECO:0000313" key="3">
    <source>
        <dbReference type="Proteomes" id="UP000001623"/>
    </source>
</evidence>
<evidence type="ECO:0000256" key="1">
    <source>
        <dbReference type="SAM" id="MobiDB-lite"/>
    </source>
</evidence>
<dbReference type="AlphaFoldDB" id="F7Y7H2"/>
<name>F7Y7H2_MESOW</name>
<dbReference type="EMBL" id="CP002279">
    <property type="protein sequence ID" value="AEH90845.1"/>
    <property type="molecule type" value="Genomic_DNA"/>
</dbReference>
<feature type="compositionally biased region" description="Basic and acidic residues" evidence="1">
    <location>
        <begin position="1"/>
        <end position="30"/>
    </location>
</feature>
<dbReference type="InterPro" id="IPR021327">
    <property type="entry name" value="DUF2934"/>
</dbReference>
<gene>
    <name evidence="2" type="ordered locus">Mesop_6523</name>
</gene>
<evidence type="ECO:0008006" key="4">
    <source>
        <dbReference type="Google" id="ProtNLM"/>
    </source>
</evidence>
<dbReference type="RefSeq" id="WP_013897160.1">
    <property type="nucleotide sequence ID" value="NC_015675.1"/>
</dbReference>
<protein>
    <recommendedName>
        <fullName evidence="4">DUF2934 domain-containing protein</fullName>
    </recommendedName>
</protein>